<evidence type="ECO:0000256" key="1">
    <source>
        <dbReference type="SAM" id="Coils"/>
    </source>
</evidence>
<dbReference type="CDD" id="cd00603">
    <property type="entry name" value="IPT_PCSR"/>
    <property type="match status" value="1"/>
</dbReference>
<name>A0A9Q0E8J5_9TELE</name>
<gene>
    <name evidence="4" type="ORF">NHX12_030629</name>
</gene>
<dbReference type="Pfam" id="PF08337">
    <property type="entry name" value="Plexin_cytopl"/>
    <property type="match status" value="2"/>
</dbReference>
<dbReference type="GO" id="GO:0005886">
    <property type="term" value="C:plasma membrane"/>
    <property type="evidence" value="ECO:0007669"/>
    <property type="project" value="TreeGrafter"/>
</dbReference>
<dbReference type="GO" id="GO:0017154">
    <property type="term" value="F:semaphorin receptor activity"/>
    <property type="evidence" value="ECO:0007669"/>
    <property type="project" value="InterPro"/>
</dbReference>
<feature type="transmembrane region" description="Helical" evidence="2">
    <location>
        <begin position="267"/>
        <end position="291"/>
    </location>
</feature>
<keyword evidence="2" id="KW-0812">Transmembrane</keyword>
<comment type="caution">
    <text evidence="4">The sequence shown here is derived from an EMBL/GenBank/DDBJ whole genome shotgun (WGS) entry which is preliminary data.</text>
</comment>
<dbReference type="InterPro" id="IPR046800">
    <property type="entry name" value="Plexin_RBD"/>
</dbReference>
<keyword evidence="5" id="KW-1185">Reference proteome</keyword>
<dbReference type="SUPFAM" id="SSF81296">
    <property type="entry name" value="E set domains"/>
    <property type="match status" value="2"/>
</dbReference>
<dbReference type="InterPro" id="IPR031148">
    <property type="entry name" value="Plexin"/>
</dbReference>
<dbReference type="InterPro" id="IPR008936">
    <property type="entry name" value="Rho_GTPase_activation_prot"/>
</dbReference>
<dbReference type="GO" id="GO:0002116">
    <property type="term" value="C:semaphorin receptor complex"/>
    <property type="evidence" value="ECO:0007669"/>
    <property type="project" value="TreeGrafter"/>
</dbReference>
<dbReference type="InterPro" id="IPR014756">
    <property type="entry name" value="Ig_E-set"/>
</dbReference>
<evidence type="ECO:0000259" key="3">
    <source>
        <dbReference type="SMART" id="SM00429"/>
    </source>
</evidence>
<keyword evidence="1" id="KW-0175">Coiled coil</keyword>
<dbReference type="Gene3D" id="3.10.20.90">
    <property type="entry name" value="Phosphatidylinositol 3-kinase Catalytic Subunit, Chain A, domain 1"/>
    <property type="match status" value="2"/>
</dbReference>
<evidence type="ECO:0000256" key="2">
    <source>
        <dbReference type="SAM" id="Phobius"/>
    </source>
</evidence>
<keyword evidence="2" id="KW-1133">Transmembrane helix</keyword>
<accession>A0A9Q0E8J5</accession>
<dbReference type="SUPFAM" id="SSF48350">
    <property type="entry name" value="GTPase activation domain, GAP"/>
    <property type="match status" value="1"/>
</dbReference>
<feature type="domain" description="IPT/TIG" evidence="3">
    <location>
        <begin position="173"/>
        <end position="268"/>
    </location>
</feature>
<feature type="coiled-coil region" evidence="1">
    <location>
        <begin position="288"/>
        <end position="337"/>
    </location>
</feature>
<dbReference type="Pfam" id="PF01833">
    <property type="entry name" value="TIG"/>
    <property type="match status" value="2"/>
</dbReference>
<keyword evidence="2" id="KW-0472">Membrane</keyword>
<dbReference type="GO" id="GO:0007399">
    <property type="term" value="P:nervous system development"/>
    <property type="evidence" value="ECO:0007669"/>
    <property type="project" value="UniProtKB-ARBA"/>
</dbReference>
<dbReference type="OrthoDB" id="125363at2759"/>
<feature type="domain" description="IPT/TIG" evidence="3">
    <location>
        <begin position="74"/>
        <end position="171"/>
    </location>
</feature>
<dbReference type="Proteomes" id="UP001148018">
    <property type="component" value="Unassembled WGS sequence"/>
</dbReference>
<proteinExistence type="predicted"/>
<organism evidence="4 5">
    <name type="scientific">Muraenolepis orangiensis</name>
    <name type="common">Patagonian moray cod</name>
    <dbReference type="NCBI Taxonomy" id="630683"/>
    <lineage>
        <taxon>Eukaryota</taxon>
        <taxon>Metazoa</taxon>
        <taxon>Chordata</taxon>
        <taxon>Craniata</taxon>
        <taxon>Vertebrata</taxon>
        <taxon>Euteleostomi</taxon>
        <taxon>Actinopterygii</taxon>
        <taxon>Neopterygii</taxon>
        <taxon>Teleostei</taxon>
        <taxon>Neoteleostei</taxon>
        <taxon>Acanthomorphata</taxon>
        <taxon>Zeiogadaria</taxon>
        <taxon>Gadariae</taxon>
        <taxon>Gadiformes</taxon>
        <taxon>Muraenolepidoidei</taxon>
        <taxon>Muraenolepididae</taxon>
        <taxon>Muraenolepis</taxon>
    </lineage>
</organism>
<dbReference type="Pfam" id="PF20170">
    <property type="entry name" value="Plexin_RBD"/>
    <property type="match status" value="1"/>
</dbReference>
<dbReference type="PANTHER" id="PTHR22625">
    <property type="entry name" value="PLEXIN"/>
    <property type="match status" value="1"/>
</dbReference>
<protein>
    <recommendedName>
        <fullName evidence="3">IPT/TIG domain-containing protein</fullName>
    </recommendedName>
</protein>
<reference evidence="4" key="1">
    <citation type="submission" date="2022-07" db="EMBL/GenBank/DDBJ databases">
        <title>Chromosome-level genome of Muraenolepis orangiensis.</title>
        <authorList>
            <person name="Kim J."/>
        </authorList>
    </citation>
    <scope>NUCLEOTIDE SEQUENCE</scope>
    <source>
        <strain evidence="4">KU_S4_2022</strain>
        <tissue evidence="4">Muscle</tissue>
    </source>
</reference>
<dbReference type="EMBL" id="JANIIK010000046">
    <property type="protein sequence ID" value="KAJ3602884.1"/>
    <property type="molecule type" value="Genomic_DNA"/>
</dbReference>
<evidence type="ECO:0000313" key="5">
    <source>
        <dbReference type="Proteomes" id="UP001148018"/>
    </source>
</evidence>
<dbReference type="InterPro" id="IPR013548">
    <property type="entry name" value="Plexin_cytoplasmic_RasGAP_dom"/>
</dbReference>
<dbReference type="PANTHER" id="PTHR22625:SF35">
    <property type="entry name" value="PLEXIN-A1"/>
    <property type="match status" value="1"/>
</dbReference>
<dbReference type="GO" id="GO:0030334">
    <property type="term" value="P:regulation of cell migration"/>
    <property type="evidence" value="ECO:0007669"/>
    <property type="project" value="TreeGrafter"/>
</dbReference>
<dbReference type="SMART" id="SM00429">
    <property type="entry name" value="IPT"/>
    <property type="match status" value="2"/>
</dbReference>
<dbReference type="Gene3D" id="1.10.506.10">
    <property type="entry name" value="GTPase Activation - p120gap, domain 1"/>
    <property type="match status" value="2"/>
</dbReference>
<dbReference type="InterPro" id="IPR002909">
    <property type="entry name" value="IPT_dom"/>
</dbReference>
<dbReference type="AlphaFoldDB" id="A0A9Q0E8J5"/>
<sequence>MTPAGLATGPTPVMVDINAAELRNPDVKFNYTDDPTVLRIEPDWSIARDTLASLPSSAHFNICLPGTSLPGSPSPGHRGPGPTAGIGGTLLTITGTNLATIKEPKMRAKYGDARSVNNCTVVNNTVMVCLAPSVAASEKGFAEAGSGPDEIGFVMDDVRSLTVVNETFVFYPDPVFEPLSPTGMLELKPSSPLILKGRNLIPAAPGNSKLNYTVFIGETPCVLTLSESQLLCEWPNLTGEHKVTVRVGGFEYSPGTLQIYSDSLLTLPAIIGIGGGGGLLLLVIIAVLIAYKRKSRDADRTLKRLQLQMDNLESRVALECKEAFAELQTDIHELTQELDGAGIPFLDYRTYAMRVLFPGIEDHPVLKEMEVLVQANVEKALTLFGQLLTKKHFLLTFIRTLEAQRSFSMRDRGNVASLIMTALQGEMEYATGVLKQLLSDLIDKNLESKNHPKLLLRRSVQQQMEKGPIDSITGEARYSLSEDKLIRQQIDYKTLTLHCVNPENENAAEVAVKCLNCDTVTQVKEKLLDAVYKGTPMADEDVTTKIDNDWKRLNNLVHYQVTDGSVIALVPKQNSAYNISNSSTFTKSLSRYESMLRTASSPDSLRSRTPMITPDLESGTKLWHLVKNHDHSDQREGDRGSKMVSEIYLTRLLGTLQKFVDDLFETIFSTAHRGSALPLAIKYMFDFLDEQADKHSISDSDVRHTWKSNCITDACLSVVAQTFMDSCSTSEHKLGKDSPSNKLLDQDMSAYLAEQSRLHLSQFNSMSALHEIYSYIVKYKDEILSALERDEQSRRQRLRSKLEQVIDTMALAS</sequence>
<evidence type="ECO:0000313" key="4">
    <source>
        <dbReference type="EMBL" id="KAJ3602884.1"/>
    </source>
</evidence>